<gene>
    <name evidence="2" type="ORF">EYF80_023851</name>
</gene>
<sequence length="115" mass="12817">MGRTQPREEGIYSPGRCKLHVGVEKSRHFGCGHLPALNPGSDQTLPLLVPDDLHKAGDDFFEQVSRRVIDSRVDRAQDRRQSLVDEDEDEGDLGEVSWVAGLPAPAQRHNRPNNP</sequence>
<feature type="compositionally biased region" description="Basic and acidic residues" evidence="1">
    <location>
        <begin position="72"/>
        <end position="83"/>
    </location>
</feature>
<reference evidence="2 3" key="1">
    <citation type="submission" date="2019-03" db="EMBL/GenBank/DDBJ databases">
        <title>First draft genome of Liparis tanakae, snailfish: a comprehensive survey of snailfish specific genes.</title>
        <authorList>
            <person name="Kim W."/>
            <person name="Song I."/>
            <person name="Jeong J.-H."/>
            <person name="Kim D."/>
            <person name="Kim S."/>
            <person name="Ryu S."/>
            <person name="Song J.Y."/>
            <person name="Lee S.K."/>
        </authorList>
    </citation>
    <scope>NUCLEOTIDE SEQUENCE [LARGE SCALE GENOMIC DNA]</scope>
    <source>
        <tissue evidence="2">Muscle</tissue>
    </source>
</reference>
<accession>A0A4Z2HJS8</accession>
<dbReference type="Proteomes" id="UP000314294">
    <property type="component" value="Unassembled WGS sequence"/>
</dbReference>
<organism evidence="2 3">
    <name type="scientific">Liparis tanakae</name>
    <name type="common">Tanaka's snailfish</name>
    <dbReference type="NCBI Taxonomy" id="230148"/>
    <lineage>
        <taxon>Eukaryota</taxon>
        <taxon>Metazoa</taxon>
        <taxon>Chordata</taxon>
        <taxon>Craniata</taxon>
        <taxon>Vertebrata</taxon>
        <taxon>Euteleostomi</taxon>
        <taxon>Actinopterygii</taxon>
        <taxon>Neopterygii</taxon>
        <taxon>Teleostei</taxon>
        <taxon>Neoteleostei</taxon>
        <taxon>Acanthomorphata</taxon>
        <taxon>Eupercaria</taxon>
        <taxon>Perciformes</taxon>
        <taxon>Cottioidei</taxon>
        <taxon>Cottales</taxon>
        <taxon>Liparidae</taxon>
        <taxon>Liparis</taxon>
    </lineage>
</organism>
<dbReference type="AlphaFoldDB" id="A0A4Z2HJS8"/>
<protein>
    <submittedName>
        <fullName evidence="2">Uncharacterized protein</fullName>
    </submittedName>
</protein>
<feature type="region of interest" description="Disordered" evidence="1">
    <location>
        <begin position="72"/>
        <end position="92"/>
    </location>
</feature>
<evidence type="ECO:0000256" key="1">
    <source>
        <dbReference type="SAM" id="MobiDB-lite"/>
    </source>
</evidence>
<dbReference type="EMBL" id="SRLO01000228">
    <property type="protein sequence ID" value="TNN65851.1"/>
    <property type="molecule type" value="Genomic_DNA"/>
</dbReference>
<keyword evidence="3" id="KW-1185">Reference proteome</keyword>
<comment type="caution">
    <text evidence="2">The sequence shown here is derived from an EMBL/GenBank/DDBJ whole genome shotgun (WGS) entry which is preliminary data.</text>
</comment>
<evidence type="ECO:0000313" key="3">
    <source>
        <dbReference type="Proteomes" id="UP000314294"/>
    </source>
</evidence>
<name>A0A4Z2HJS8_9TELE</name>
<proteinExistence type="predicted"/>
<evidence type="ECO:0000313" key="2">
    <source>
        <dbReference type="EMBL" id="TNN65851.1"/>
    </source>
</evidence>